<reference evidence="1 2" key="1">
    <citation type="submission" date="2016-10" db="EMBL/GenBank/DDBJ databases">
        <authorList>
            <person name="Varghese N."/>
            <person name="Submissions S."/>
        </authorList>
    </citation>
    <scope>NUCLEOTIDE SEQUENCE [LARGE SCALE GENOMIC DNA]</scope>
    <source>
        <strain evidence="1 2">DSM 16392</strain>
    </source>
</reference>
<name>A0A1I4E249_9HYPH</name>
<accession>A0A1I4E249</accession>
<proteinExistence type="predicted"/>
<protein>
    <submittedName>
        <fullName evidence="1">Uncharacterized protein</fullName>
    </submittedName>
</protein>
<evidence type="ECO:0000313" key="1">
    <source>
        <dbReference type="EMBL" id="SFK99303.1"/>
    </source>
</evidence>
<comment type="caution">
    <text evidence="1">The sequence shown here is derived from an EMBL/GenBank/DDBJ whole genome shotgun (WGS) entry which is preliminary data.</text>
</comment>
<evidence type="ECO:0000313" key="2">
    <source>
        <dbReference type="Proteomes" id="UP000199598"/>
    </source>
</evidence>
<dbReference type="EMBL" id="FOSK01000013">
    <property type="protein sequence ID" value="SFK99303.1"/>
    <property type="molecule type" value="Genomic_DNA"/>
</dbReference>
<gene>
    <name evidence="1" type="ORF">SAMN04488518_113111</name>
</gene>
<sequence>MSLVRIAARYCLCEALKGKTSVGENVQDSAFGALNFNEDGLPETSQDQPFLTVYTDEADMQARGNSLELLGQADTKIYFEWGITSSMSVKDNETGEAVIVQDIPVTDANMEFKLDLIGREILNALSDTRDPYVKMFRELLIGVTSFKKGRIANEQDGLRLAAHQFELKCMLLEEPRTGAEVLSNPFGELFELMQASDDPSIAAKADLMRAALEPDAPPLDVFRMENGMHPDQIQTLGLNEVAQDG</sequence>
<keyword evidence="2" id="KW-1185">Reference proteome</keyword>
<dbReference type="Proteomes" id="UP000199598">
    <property type="component" value="Unassembled WGS sequence"/>
</dbReference>
<organism evidence="1 2">
    <name type="scientific">Pseudovibrio ascidiaceicola</name>
    <dbReference type="NCBI Taxonomy" id="285279"/>
    <lineage>
        <taxon>Bacteria</taxon>
        <taxon>Pseudomonadati</taxon>
        <taxon>Pseudomonadota</taxon>
        <taxon>Alphaproteobacteria</taxon>
        <taxon>Hyphomicrobiales</taxon>
        <taxon>Stappiaceae</taxon>
        <taxon>Pseudovibrio</taxon>
    </lineage>
</organism>
<dbReference type="RefSeq" id="WP_093522730.1">
    <property type="nucleotide sequence ID" value="NZ_FOSK01000013.1"/>
</dbReference>